<keyword evidence="2" id="KW-1185">Reference proteome</keyword>
<sequence>MKETRERVRALLDDLGMTQVDIVEYMNDNPNVPYRVTPPEFCNALRGALTTPKANRMMGDALAYLERKKRAAERRSGQ</sequence>
<organism evidence="1 2">
    <name type="scientific">Adlercreutzia equolifaciens subsp. celatus DSM 18785</name>
    <dbReference type="NCBI Taxonomy" id="1121021"/>
    <lineage>
        <taxon>Bacteria</taxon>
        <taxon>Bacillati</taxon>
        <taxon>Actinomycetota</taxon>
        <taxon>Coriobacteriia</taxon>
        <taxon>Eggerthellales</taxon>
        <taxon>Eggerthellaceae</taxon>
        <taxon>Adlercreutzia</taxon>
    </lineage>
</organism>
<evidence type="ECO:0008006" key="3">
    <source>
        <dbReference type="Google" id="ProtNLM"/>
    </source>
</evidence>
<dbReference type="Proteomes" id="UP000278327">
    <property type="component" value="Unassembled WGS sequence"/>
</dbReference>
<reference evidence="1 2" key="1">
    <citation type="journal article" date="2019" name="Microbiol. Resour. Announc.">
        <title>Draft Genome Sequences of Type Strains of Gordonibacter faecihominis, Paraeggerthella hongkongensis, Parvibacter caecicola,Slackia equolifaciens, Slackia faecicanis, and Slackia isoflavoniconvertens.</title>
        <authorList>
            <person name="Danylec N."/>
            <person name="Stoll D.A."/>
            <person name="Dotsch A."/>
            <person name="Huch M."/>
        </authorList>
    </citation>
    <scope>NUCLEOTIDE SEQUENCE [LARGE SCALE GENOMIC DNA]</scope>
    <source>
        <strain evidence="1 2">DSM 18785</strain>
    </source>
</reference>
<protein>
    <recommendedName>
        <fullName evidence="3">XRE family transcriptional regulator</fullName>
    </recommendedName>
</protein>
<dbReference type="EMBL" id="QICA01000009">
    <property type="protein sequence ID" value="RNL37945.1"/>
    <property type="molecule type" value="Genomic_DNA"/>
</dbReference>
<proteinExistence type="predicted"/>
<comment type="caution">
    <text evidence="1">The sequence shown here is derived from an EMBL/GenBank/DDBJ whole genome shotgun (WGS) entry which is preliminary data.</text>
</comment>
<gene>
    <name evidence="1" type="ORF">DMP10_06685</name>
</gene>
<evidence type="ECO:0000313" key="1">
    <source>
        <dbReference type="EMBL" id="RNL37945.1"/>
    </source>
</evidence>
<dbReference type="AlphaFoldDB" id="A0A3N0ASZ2"/>
<name>A0A3N0ASZ2_9ACTN</name>
<dbReference type="RefSeq" id="WP_117284418.1">
    <property type="nucleotide sequence ID" value="NZ_JAMTCE010000006.1"/>
</dbReference>
<accession>A0A3N0ASZ2</accession>
<evidence type="ECO:0000313" key="2">
    <source>
        <dbReference type="Proteomes" id="UP000278327"/>
    </source>
</evidence>